<keyword evidence="9 13" id="KW-0547">Nucleotide-binding</keyword>
<dbReference type="EC" id="2.7.2.3" evidence="5 13"/>
<dbReference type="Pfam" id="PF00162">
    <property type="entry name" value="PGK"/>
    <property type="match status" value="1"/>
</dbReference>
<dbReference type="PANTHER" id="PTHR11406">
    <property type="entry name" value="PHOSPHOGLYCERATE KINASE"/>
    <property type="match status" value="1"/>
</dbReference>
<dbReference type="HAMAP" id="MF_00145">
    <property type="entry name" value="Phosphoglyc_kinase"/>
    <property type="match status" value="1"/>
</dbReference>
<evidence type="ECO:0000313" key="17">
    <source>
        <dbReference type="EMBL" id="GER04416.1"/>
    </source>
</evidence>
<dbReference type="FunFam" id="3.40.50.1260:FF:000006">
    <property type="entry name" value="Phosphoglycerate kinase"/>
    <property type="match status" value="1"/>
</dbReference>
<dbReference type="PANTHER" id="PTHR11406:SF23">
    <property type="entry name" value="PHOSPHOGLYCERATE KINASE 1, CHLOROPLASTIC-RELATED"/>
    <property type="match status" value="1"/>
</dbReference>
<dbReference type="RefSeq" id="WP_042085690.1">
    <property type="nucleotide sequence ID" value="NZ_BKCN01000010.1"/>
</dbReference>
<evidence type="ECO:0000256" key="10">
    <source>
        <dbReference type="ARBA" id="ARBA00022777"/>
    </source>
</evidence>
<evidence type="ECO:0000256" key="13">
    <source>
        <dbReference type="HAMAP-Rule" id="MF_00145"/>
    </source>
</evidence>
<dbReference type="UniPathway" id="UPA00109">
    <property type="reaction ID" value="UER00185"/>
</dbReference>
<feature type="binding site" evidence="14">
    <location>
        <position position="118"/>
    </location>
    <ligand>
        <name>(2R)-3-phosphoglycerate</name>
        <dbReference type="ChEBI" id="CHEBI:58272"/>
    </ligand>
</feature>
<feature type="binding site" evidence="13 15">
    <location>
        <begin position="353"/>
        <end position="356"/>
    </location>
    <ligand>
        <name>ATP</name>
        <dbReference type="ChEBI" id="CHEBI:30616"/>
    </ligand>
</feature>
<keyword evidence="11 13" id="KW-0067">ATP-binding</keyword>
<comment type="pathway">
    <text evidence="2 13">Carbohydrate degradation; glycolysis; pyruvate from D-glyceraldehyde 3-phosphate: step 2/5.</text>
</comment>
<proteinExistence type="inferred from homology"/>
<evidence type="ECO:0000256" key="12">
    <source>
        <dbReference type="ARBA" id="ARBA00023152"/>
    </source>
</evidence>
<comment type="catalytic activity">
    <reaction evidence="1 13 16">
        <text>(2R)-3-phosphoglycerate + ATP = (2R)-3-phospho-glyceroyl phosphate + ADP</text>
        <dbReference type="Rhea" id="RHEA:14801"/>
        <dbReference type="ChEBI" id="CHEBI:30616"/>
        <dbReference type="ChEBI" id="CHEBI:57604"/>
        <dbReference type="ChEBI" id="CHEBI:58272"/>
        <dbReference type="ChEBI" id="CHEBI:456216"/>
        <dbReference type="EC" id="2.7.2.3"/>
    </reaction>
</comment>
<feature type="binding site" evidence="13">
    <location>
        <position position="151"/>
    </location>
    <ligand>
        <name>substrate</name>
    </ligand>
</feature>
<evidence type="ECO:0000256" key="11">
    <source>
        <dbReference type="ARBA" id="ARBA00022840"/>
    </source>
</evidence>
<dbReference type="AlphaFoldDB" id="A0A5A7NBS8"/>
<feature type="binding site" evidence="13 14">
    <location>
        <begin position="23"/>
        <end position="25"/>
    </location>
    <ligand>
        <name>substrate</name>
    </ligand>
</feature>
<evidence type="ECO:0000256" key="7">
    <source>
        <dbReference type="ARBA" id="ARBA00022490"/>
    </source>
</evidence>
<evidence type="ECO:0000256" key="9">
    <source>
        <dbReference type="ARBA" id="ARBA00022741"/>
    </source>
</evidence>
<evidence type="ECO:0000256" key="5">
    <source>
        <dbReference type="ARBA" id="ARBA00013061"/>
    </source>
</evidence>
<evidence type="ECO:0000313" key="18">
    <source>
        <dbReference type="Proteomes" id="UP000324996"/>
    </source>
</evidence>
<dbReference type="PRINTS" id="PR00477">
    <property type="entry name" value="PHGLYCKINASE"/>
</dbReference>
<dbReference type="InterPro" id="IPR036043">
    <property type="entry name" value="Phosphoglycerate_kinase_sf"/>
</dbReference>
<evidence type="ECO:0000256" key="1">
    <source>
        <dbReference type="ARBA" id="ARBA00000642"/>
    </source>
</evidence>
<evidence type="ECO:0000256" key="15">
    <source>
        <dbReference type="PIRSR" id="PIRSR000724-2"/>
    </source>
</evidence>
<dbReference type="Proteomes" id="UP000324996">
    <property type="component" value="Unassembled WGS sequence"/>
</dbReference>
<dbReference type="GO" id="GO:0006094">
    <property type="term" value="P:gluconeogenesis"/>
    <property type="evidence" value="ECO:0007669"/>
    <property type="project" value="TreeGrafter"/>
</dbReference>
<comment type="caution">
    <text evidence="17">The sequence shown here is derived from an EMBL/GenBank/DDBJ whole genome shotgun (WGS) entry which is preliminary data.</text>
</comment>
<sequence length="396" mass="40768">MTAYKRIADLGDLSGKTALVRADLNVPIQDGRVADDTRIKAAVATVKALRQKGAQVALLSHFGRPKGAVVPDMSLEPLVPALEAAFGEPVGFAADCIGPVAAAALKGDAGIVLLQNLRFHEGEEANDPAFAGALAALGDLYVNDAFSAAHRAHASTVGLAHLLPHYAGETMAMELDALEKALGNPTRPVAAIVGGAKVSSKLDVLTHLVEKVDHLIIGGGMANSFLFAQGHAIGTSLAERDLADTARAILERAKAAGCTIHLPIDAMAAKAFAENAPHRIAAITDIADDEMILDAGPATVEALKQVLQQAKTLVWNGPMGAFELKPFDQATMALAHEAGRLTKASHLLSVAGGGDTVSAINLAGVGDQLTHISTAGGAFLEWMEGKTLPGVAALEG</sequence>
<gene>
    <name evidence="13 17" type="primary">pgk</name>
    <name evidence="17" type="ORF">JCM17846_20980</name>
</gene>
<dbReference type="SUPFAM" id="SSF53748">
    <property type="entry name" value="Phosphoglycerate kinase"/>
    <property type="match status" value="1"/>
</dbReference>
<feature type="binding site" evidence="13 15">
    <location>
        <position position="323"/>
    </location>
    <ligand>
        <name>ATP</name>
        <dbReference type="ChEBI" id="CHEBI:30616"/>
    </ligand>
</feature>
<feature type="binding site" evidence="13">
    <location>
        <position position="118"/>
    </location>
    <ligand>
        <name>substrate</name>
    </ligand>
</feature>
<keyword evidence="8 13" id="KW-0808">Transferase</keyword>
<dbReference type="FunFam" id="3.40.50.1260:FF:000031">
    <property type="entry name" value="Phosphoglycerate kinase 1"/>
    <property type="match status" value="1"/>
</dbReference>
<evidence type="ECO:0000256" key="4">
    <source>
        <dbReference type="ARBA" id="ARBA00011245"/>
    </source>
</evidence>
<dbReference type="GO" id="GO:0043531">
    <property type="term" value="F:ADP binding"/>
    <property type="evidence" value="ECO:0007669"/>
    <property type="project" value="TreeGrafter"/>
</dbReference>
<keyword evidence="10 13" id="KW-0418">Kinase</keyword>
<accession>A0A5A7NBS8</accession>
<dbReference type="InterPro" id="IPR001576">
    <property type="entry name" value="Phosphoglycerate_kinase"/>
</dbReference>
<feature type="binding site" evidence="13 14">
    <location>
        <begin position="61"/>
        <end position="64"/>
    </location>
    <ligand>
        <name>substrate</name>
    </ligand>
</feature>
<comment type="caution">
    <text evidence="13">Lacks conserved residue(s) required for the propagation of feature annotation.</text>
</comment>
<dbReference type="EMBL" id="BKCN01000010">
    <property type="protein sequence ID" value="GER04416.1"/>
    <property type="molecule type" value="Genomic_DNA"/>
</dbReference>
<dbReference type="GO" id="GO:0006096">
    <property type="term" value="P:glycolytic process"/>
    <property type="evidence" value="ECO:0007669"/>
    <property type="project" value="UniProtKB-UniRule"/>
</dbReference>
<evidence type="ECO:0000256" key="16">
    <source>
        <dbReference type="RuleBase" id="RU000532"/>
    </source>
</evidence>
<organism evidence="17 18">
    <name type="scientific">Iodidimonas nitroreducens</name>
    <dbReference type="NCBI Taxonomy" id="1236968"/>
    <lineage>
        <taxon>Bacteria</taxon>
        <taxon>Pseudomonadati</taxon>
        <taxon>Pseudomonadota</taxon>
        <taxon>Alphaproteobacteria</taxon>
        <taxon>Iodidimonadales</taxon>
        <taxon>Iodidimonadaceae</taxon>
        <taxon>Iodidimonas</taxon>
    </lineage>
</organism>
<comment type="similarity">
    <text evidence="3 13 16">Belongs to the phosphoglycerate kinase family.</text>
</comment>
<evidence type="ECO:0000256" key="8">
    <source>
        <dbReference type="ARBA" id="ARBA00022679"/>
    </source>
</evidence>
<dbReference type="GO" id="GO:0004618">
    <property type="term" value="F:phosphoglycerate kinase activity"/>
    <property type="evidence" value="ECO:0007669"/>
    <property type="project" value="UniProtKB-UniRule"/>
</dbReference>
<feature type="binding site" evidence="13">
    <location>
        <position position="38"/>
    </location>
    <ligand>
        <name>substrate</name>
    </ligand>
</feature>
<feature type="binding site" evidence="14">
    <location>
        <position position="151"/>
    </location>
    <ligand>
        <name>(2R)-3-phosphoglycerate</name>
        <dbReference type="ChEBI" id="CHEBI:58272"/>
    </ligand>
</feature>
<evidence type="ECO:0000256" key="6">
    <source>
        <dbReference type="ARBA" id="ARBA00016471"/>
    </source>
</evidence>
<dbReference type="Gene3D" id="3.40.50.1260">
    <property type="entry name" value="Phosphoglycerate kinase, N-terminal domain"/>
    <property type="match status" value="2"/>
</dbReference>
<name>A0A5A7NBS8_9PROT</name>
<dbReference type="GO" id="GO:0005524">
    <property type="term" value="F:ATP binding"/>
    <property type="evidence" value="ECO:0007669"/>
    <property type="project" value="UniProtKB-KW"/>
</dbReference>
<keyword evidence="7 13" id="KW-0963">Cytoplasm</keyword>
<feature type="binding site" evidence="14">
    <location>
        <position position="38"/>
    </location>
    <ligand>
        <name>(2R)-3-phosphoglycerate</name>
        <dbReference type="ChEBI" id="CHEBI:58272"/>
    </ligand>
</feature>
<dbReference type="InterPro" id="IPR015824">
    <property type="entry name" value="Phosphoglycerate_kinase_N"/>
</dbReference>
<keyword evidence="18" id="KW-1185">Reference proteome</keyword>
<keyword evidence="12 13" id="KW-0324">Glycolysis</keyword>
<reference evidence="17 18" key="1">
    <citation type="submission" date="2019-09" db="EMBL/GenBank/DDBJ databases">
        <title>NBRP : Genome information of microbial organism related human and environment.</title>
        <authorList>
            <person name="Hattori M."/>
            <person name="Oshima K."/>
            <person name="Inaba H."/>
            <person name="Suda W."/>
            <person name="Sakamoto M."/>
            <person name="Iino T."/>
            <person name="Kitahara M."/>
            <person name="Oshida Y."/>
            <person name="Iida T."/>
            <person name="Kudo T."/>
            <person name="Itoh T."/>
            <person name="Ohkuma M."/>
        </authorList>
    </citation>
    <scope>NUCLEOTIDE SEQUENCE [LARGE SCALE GENOMIC DNA]</scope>
    <source>
        <strain evidence="17 18">Q-1</strain>
    </source>
</reference>
<dbReference type="GO" id="GO:0005829">
    <property type="term" value="C:cytosol"/>
    <property type="evidence" value="ECO:0007669"/>
    <property type="project" value="TreeGrafter"/>
</dbReference>
<evidence type="ECO:0000256" key="14">
    <source>
        <dbReference type="PIRSR" id="PIRSR000724-1"/>
    </source>
</evidence>
<feature type="binding site" evidence="13 15">
    <location>
        <position position="201"/>
    </location>
    <ligand>
        <name>ATP</name>
        <dbReference type="ChEBI" id="CHEBI:30616"/>
    </ligand>
</feature>
<evidence type="ECO:0000256" key="2">
    <source>
        <dbReference type="ARBA" id="ARBA00004838"/>
    </source>
</evidence>
<evidence type="ECO:0000256" key="3">
    <source>
        <dbReference type="ARBA" id="ARBA00008982"/>
    </source>
</evidence>
<comment type="subcellular location">
    <subcellularLocation>
        <location evidence="13">Cytoplasm</location>
    </subcellularLocation>
</comment>
<comment type="subunit">
    <text evidence="4 13">Monomer.</text>
</comment>
<protein>
    <recommendedName>
        <fullName evidence="6 13">Phosphoglycerate kinase</fullName>
        <ecNumber evidence="5 13">2.7.2.3</ecNumber>
    </recommendedName>
</protein>
<dbReference type="PIRSF" id="PIRSF000724">
    <property type="entry name" value="Pgk"/>
    <property type="match status" value="1"/>
</dbReference>